<organism evidence="2 3">
    <name type="scientific">Prorocentrum cordatum</name>
    <dbReference type="NCBI Taxonomy" id="2364126"/>
    <lineage>
        <taxon>Eukaryota</taxon>
        <taxon>Sar</taxon>
        <taxon>Alveolata</taxon>
        <taxon>Dinophyceae</taxon>
        <taxon>Prorocentrales</taxon>
        <taxon>Prorocentraceae</taxon>
        <taxon>Prorocentrum</taxon>
    </lineage>
</organism>
<reference evidence="2" key="1">
    <citation type="submission" date="2023-10" db="EMBL/GenBank/DDBJ databases">
        <authorList>
            <person name="Chen Y."/>
            <person name="Shah S."/>
            <person name="Dougan E. K."/>
            <person name="Thang M."/>
            <person name="Chan C."/>
        </authorList>
    </citation>
    <scope>NUCLEOTIDE SEQUENCE [LARGE SCALE GENOMIC DNA]</scope>
</reference>
<dbReference type="EMBL" id="CAUYUJ010015016">
    <property type="protein sequence ID" value="CAK0848870.1"/>
    <property type="molecule type" value="Genomic_DNA"/>
</dbReference>
<proteinExistence type="predicted"/>
<comment type="caution">
    <text evidence="2">The sequence shown here is derived from an EMBL/GenBank/DDBJ whole genome shotgun (WGS) entry which is preliminary data.</text>
</comment>
<protein>
    <submittedName>
        <fullName evidence="2">Uncharacterized protein</fullName>
    </submittedName>
</protein>
<evidence type="ECO:0000256" key="1">
    <source>
        <dbReference type="SAM" id="MobiDB-lite"/>
    </source>
</evidence>
<feature type="compositionally biased region" description="Low complexity" evidence="1">
    <location>
        <begin position="118"/>
        <end position="129"/>
    </location>
</feature>
<gene>
    <name evidence="2" type="ORF">PCOR1329_LOCUS41709</name>
</gene>
<keyword evidence="3" id="KW-1185">Reference proteome</keyword>
<accession>A0ABN9TUH3</accession>
<sequence length="154" mass="16591">MQCELIRLPWRRMLFDLPGSLSTIAGWSAATTLARLLLLSPLSHAHFGRPQLATRNVIDDVALQIAAQADVVVTQLAGGAESFFASFEQLGLPVSSKSKHLCSSSELDEKLQQAWSIPSSSRVTSSRNSGTDAPLGARRGSGSSNMRAHLWGQF</sequence>
<evidence type="ECO:0000313" key="3">
    <source>
        <dbReference type="Proteomes" id="UP001189429"/>
    </source>
</evidence>
<dbReference type="Proteomes" id="UP001189429">
    <property type="component" value="Unassembled WGS sequence"/>
</dbReference>
<feature type="region of interest" description="Disordered" evidence="1">
    <location>
        <begin position="118"/>
        <end position="144"/>
    </location>
</feature>
<evidence type="ECO:0000313" key="2">
    <source>
        <dbReference type="EMBL" id="CAK0848870.1"/>
    </source>
</evidence>
<name>A0ABN9TUH3_9DINO</name>